<dbReference type="SUPFAM" id="SSF52540">
    <property type="entry name" value="P-loop containing nucleoside triphosphate hydrolases"/>
    <property type="match status" value="1"/>
</dbReference>
<dbReference type="Gene3D" id="1.10.8.430">
    <property type="entry name" value="Helical domain of apoptotic protease-activating factors"/>
    <property type="match status" value="1"/>
</dbReference>
<keyword evidence="6" id="KW-0175">Coiled coil</keyword>
<feature type="domain" description="NB-ARC" evidence="7">
    <location>
        <begin position="174"/>
        <end position="228"/>
    </location>
</feature>
<dbReference type="Gene3D" id="3.80.10.10">
    <property type="entry name" value="Ribonuclease Inhibitor"/>
    <property type="match status" value="2"/>
</dbReference>
<dbReference type="AlphaFoldDB" id="A0A2U1M801"/>
<keyword evidence="5" id="KW-0067">ATP-binding</keyword>
<evidence type="ECO:0000313" key="9">
    <source>
        <dbReference type="EMBL" id="PWA57380.1"/>
    </source>
</evidence>
<dbReference type="Pfam" id="PF00931">
    <property type="entry name" value="NB-ARC"/>
    <property type="match status" value="2"/>
</dbReference>
<dbReference type="InterPro" id="IPR032675">
    <property type="entry name" value="LRR_dom_sf"/>
</dbReference>
<reference evidence="9 10" key="1">
    <citation type="journal article" date="2018" name="Mol. Plant">
        <title>The genome of Artemisia annua provides insight into the evolution of Asteraceae family and artemisinin biosynthesis.</title>
        <authorList>
            <person name="Shen Q."/>
            <person name="Zhang L."/>
            <person name="Liao Z."/>
            <person name="Wang S."/>
            <person name="Yan T."/>
            <person name="Shi P."/>
            <person name="Liu M."/>
            <person name="Fu X."/>
            <person name="Pan Q."/>
            <person name="Wang Y."/>
            <person name="Lv Z."/>
            <person name="Lu X."/>
            <person name="Zhang F."/>
            <person name="Jiang W."/>
            <person name="Ma Y."/>
            <person name="Chen M."/>
            <person name="Hao X."/>
            <person name="Li L."/>
            <person name="Tang Y."/>
            <person name="Lv G."/>
            <person name="Zhou Y."/>
            <person name="Sun X."/>
            <person name="Brodelius P.E."/>
            <person name="Rose J.K.C."/>
            <person name="Tang K."/>
        </authorList>
    </citation>
    <scope>NUCLEOTIDE SEQUENCE [LARGE SCALE GENOMIC DNA]</scope>
    <source>
        <strain evidence="10">cv. Huhao1</strain>
        <tissue evidence="9">Leaf</tissue>
    </source>
</reference>
<dbReference type="STRING" id="35608.A0A2U1M801"/>
<accession>A0A2U1M801</accession>
<feature type="domain" description="Disease resistance protein At4g27190-like leucine-rich repeats" evidence="8">
    <location>
        <begin position="739"/>
        <end position="864"/>
    </location>
</feature>
<dbReference type="Gene3D" id="3.40.50.300">
    <property type="entry name" value="P-loop containing nucleotide triphosphate hydrolases"/>
    <property type="match status" value="1"/>
</dbReference>
<dbReference type="InterPro" id="IPR002182">
    <property type="entry name" value="NB-ARC"/>
</dbReference>
<keyword evidence="2" id="KW-0433">Leucine-rich repeat</keyword>
<evidence type="ECO:0000256" key="6">
    <source>
        <dbReference type="SAM" id="Coils"/>
    </source>
</evidence>
<evidence type="ECO:0000259" key="8">
    <source>
        <dbReference type="Pfam" id="PF23247"/>
    </source>
</evidence>
<evidence type="ECO:0000256" key="5">
    <source>
        <dbReference type="ARBA" id="ARBA00022840"/>
    </source>
</evidence>
<dbReference type="PANTHER" id="PTHR33463">
    <property type="entry name" value="NB-ARC DOMAIN-CONTAINING PROTEIN-RELATED"/>
    <property type="match status" value="1"/>
</dbReference>
<evidence type="ECO:0000256" key="1">
    <source>
        <dbReference type="ARBA" id="ARBA00008894"/>
    </source>
</evidence>
<dbReference type="InterPro" id="IPR036388">
    <property type="entry name" value="WH-like_DNA-bd_sf"/>
</dbReference>
<dbReference type="Pfam" id="PF23247">
    <property type="entry name" value="LRR_RPS2"/>
    <property type="match status" value="1"/>
</dbReference>
<protein>
    <submittedName>
        <fullName evidence="9">NB-ARC domains-containing protein</fullName>
    </submittedName>
</protein>
<keyword evidence="5" id="KW-0547">Nucleotide-binding</keyword>
<dbReference type="Proteomes" id="UP000245207">
    <property type="component" value="Unassembled WGS sequence"/>
</dbReference>
<gene>
    <name evidence="9" type="ORF">CTI12_AA403260</name>
</gene>
<comment type="similarity">
    <text evidence="1">Belongs to the disease resistance NB-LRR family.</text>
</comment>
<feature type="domain" description="NB-ARC" evidence="7">
    <location>
        <begin position="232"/>
        <end position="306"/>
    </location>
</feature>
<dbReference type="GO" id="GO:0006952">
    <property type="term" value="P:defense response"/>
    <property type="evidence" value="ECO:0007669"/>
    <property type="project" value="UniProtKB-KW"/>
</dbReference>
<dbReference type="InterPro" id="IPR027417">
    <property type="entry name" value="P-loop_NTPase"/>
</dbReference>
<dbReference type="OrthoDB" id="1898799at2759"/>
<evidence type="ECO:0000313" key="10">
    <source>
        <dbReference type="Proteomes" id="UP000245207"/>
    </source>
</evidence>
<evidence type="ECO:0000256" key="3">
    <source>
        <dbReference type="ARBA" id="ARBA00022737"/>
    </source>
</evidence>
<evidence type="ECO:0000256" key="2">
    <source>
        <dbReference type="ARBA" id="ARBA00022614"/>
    </source>
</evidence>
<dbReference type="Gene3D" id="1.10.10.10">
    <property type="entry name" value="Winged helix-like DNA-binding domain superfamily/Winged helix DNA-binding domain"/>
    <property type="match status" value="1"/>
</dbReference>
<dbReference type="SUPFAM" id="SSF52058">
    <property type="entry name" value="L domain-like"/>
    <property type="match status" value="1"/>
</dbReference>
<evidence type="ECO:0000256" key="4">
    <source>
        <dbReference type="ARBA" id="ARBA00022821"/>
    </source>
</evidence>
<dbReference type="InterPro" id="IPR050905">
    <property type="entry name" value="Plant_NBS-LRR"/>
</dbReference>
<sequence length="984" mass="111314">MAEEVIKNLVVRVVNSLVDLAMKEVNYIRKCPENVAKLKDELHNLKDMREKLQQQIEIAIGKGDNLIIGVEEWVKKADSEISKAEEFLIEEANAKKTCFKIGLCGNWGTLYHYGKKATKNVPPLLDHQVRGRDYVSRVSLDTPAPGPLQVYQNKNLDDIVTQNSALGDIITAIEDESKQIIGIYGIGGVGKTTLAMEVSARVKHLFAAVAFTTVSQTLSVEKIQKDIGDATKRIMKGEKILIILDDVWEMVDLEKLCIPCGINHLNCKILLTSRSEYVCEKMNAHKISVNALPKEEAWILFKRVVGVRVETDAKLKRVAMKVAEECGGLPLFLIAVGNVLKHKSIEDWEKALTRLQEHAPTRVDPEIGKAFTRLKLSYDFLDNEARLCFLLCSMFPEDEQILLEDLVLYAVGLAKFHGLKSMEDARQRVEDAVKILTSSGLLLDLDDKRYTKMHDVVRDVALLIASEGDDKNNILVEAGKGLTEWLPRKTELESYTGISLMKNKISKLPMYVLHLPHLDIFLIQQNDELPKFSDELIRGMKEVKVLDMACCGSPPLPPSLKLLTKLRVLNLKGNKSLHDISILVEMKDLEVLIINETGIEEIPQEIGQLVNLRRLEAIKCTKLYHVAPGVISNLWRLEELCIGFMYLRGGIHDCIVEVMSLSNLTFVALLVPDFRVIPEGFNFGKLGGFFIYIGTDYPLFSEANLFSERHLVINADHVEIPFLRWIKKVIKLSPRTCLKNIKNLNNILPQLYHEGLNDLENMTLSSCHNVSCLVDARDWDQLHTFHSSIHLGEEKIKENLFWKLKHLDLSCLFSLEVLWNCPDQYITLSNLVTLEIHWCDKLVKVFSVNVAQGLVNLQSLSIRSSDSLKEVIWDGDEETDKGETEYIVFRSLARIFFGYMDRLESFYSGYTTIKYPSLVDVVIEGCSGMKMWGPGIHETPKLKFVGNVPLDGPAVTINGPVAKLYQAERIRKVMKLHELSFELV</sequence>
<evidence type="ECO:0000259" key="7">
    <source>
        <dbReference type="Pfam" id="PF00931"/>
    </source>
</evidence>
<dbReference type="GO" id="GO:0043531">
    <property type="term" value="F:ADP binding"/>
    <property type="evidence" value="ECO:0007669"/>
    <property type="project" value="InterPro"/>
</dbReference>
<dbReference type="PRINTS" id="PR00364">
    <property type="entry name" value="DISEASERSIST"/>
</dbReference>
<keyword evidence="3" id="KW-0677">Repeat</keyword>
<dbReference type="InterPro" id="IPR057135">
    <property type="entry name" value="At4g27190-like_LRR"/>
</dbReference>
<dbReference type="GO" id="GO:0005524">
    <property type="term" value="F:ATP binding"/>
    <property type="evidence" value="ECO:0007669"/>
    <property type="project" value="UniProtKB-KW"/>
</dbReference>
<feature type="coiled-coil region" evidence="6">
    <location>
        <begin position="35"/>
        <end position="62"/>
    </location>
</feature>
<keyword evidence="4" id="KW-0611">Plant defense</keyword>
<keyword evidence="10" id="KW-1185">Reference proteome</keyword>
<comment type="caution">
    <text evidence="9">The sequence shown here is derived from an EMBL/GenBank/DDBJ whole genome shotgun (WGS) entry which is preliminary data.</text>
</comment>
<organism evidence="9 10">
    <name type="scientific">Artemisia annua</name>
    <name type="common">Sweet wormwood</name>
    <dbReference type="NCBI Taxonomy" id="35608"/>
    <lineage>
        <taxon>Eukaryota</taxon>
        <taxon>Viridiplantae</taxon>
        <taxon>Streptophyta</taxon>
        <taxon>Embryophyta</taxon>
        <taxon>Tracheophyta</taxon>
        <taxon>Spermatophyta</taxon>
        <taxon>Magnoliopsida</taxon>
        <taxon>eudicotyledons</taxon>
        <taxon>Gunneridae</taxon>
        <taxon>Pentapetalae</taxon>
        <taxon>asterids</taxon>
        <taxon>campanulids</taxon>
        <taxon>Asterales</taxon>
        <taxon>Asteraceae</taxon>
        <taxon>Asteroideae</taxon>
        <taxon>Anthemideae</taxon>
        <taxon>Artemisiinae</taxon>
        <taxon>Artemisia</taxon>
    </lineage>
</organism>
<dbReference type="InterPro" id="IPR042197">
    <property type="entry name" value="Apaf_helical"/>
</dbReference>
<dbReference type="PANTHER" id="PTHR33463:SF198">
    <property type="entry name" value="RPP4C3"/>
    <property type="match status" value="1"/>
</dbReference>
<proteinExistence type="inferred from homology"/>
<name>A0A2U1M801_ARTAN</name>
<dbReference type="EMBL" id="PKPP01006179">
    <property type="protein sequence ID" value="PWA57380.1"/>
    <property type="molecule type" value="Genomic_DNA"/>
</dbReference>